<dbReference type="Proteomes" id="UP000259683">
    <property type="component" value="Segment"/>
</dbReference>
<evidence type="ECO:0008006" key="3">
    <source>
        <dbReference type="Google" id="ProtNLM"/>
    </source>
</evidence>
<accession>A0A385EFW1</accession>
<name>A0A385EFW1_9CAUD</name>
<gene>
    <name evidence="1" type="ORF">CcrSC_gp125</name>
</gene>
<sequence>MATLVTRISDLATRIAAEIKSLHTLVNGNAADLSALTTTDKSSLVAALNELRTYAVSVIDDTATSASTAKTWSASKITGQINAAISALVNSSPTALDTLKELADALGNDPNFAASMTTALGNRVRIDAAQTLTAPQTAQARANIDAAQASAIGDPDTNFVSVFNAGLT</sequence>
<evidence type="ECO:0000313" key="2">
    <source>
        <dbReference type="Proteomes" id="UP000259683"/>
    </source>
</evidence>
<reference evidence="1" key="1">
    <citation type="submission" date="2018-07" db="EMBL/GenBank/DDBJ databases">
        <authorList>
            <person name="Wilson K.M."/>
            <person name="Ely B."/>
        </authorList>
    </citation>
    <scope>NUCLEOTIDE SEQUENCE</scope>
</reference>
<organism evidence="1 2">
    <name type="scientific">Caulobacter phage CcrSC</name>
    <dbReference type="NCBI Taxonomy" id="2283272"/>
    <lineage>
        <taxon>Viruses</taxon>
        <taxon>Duplodnaviria</taxon>
        <taxon>Heunggongvirae</taxon>
        <taxon>Uroviricota</taxon>
        <taxon>Caudoviricetes</taxon>
        <taxon>Jeanschmidtviridae</taxon>
        <taxon>Bertelyvirus</taxon>
        <taxon>Bertelyvirus SC</taxon>
    </lineage>
</organism>
<protein>
    <recommendedName>
        <fullName evidence="3">Tail fiber protein</fullName>
    </recommendedName>
</protein>
<evidence type="ECO:0000313" key="1">
    <source>
        <dbReference type="EMBL" id="AXQ69707.1"/>
    </source>
</evidence>
<keyword evidence="2" id="KW-1185">Reference proteome</keyword>
<proteinExistence type="predicted"/>
<dbReference type="EMBL" id="MH588547">
    <property type="protein sequence ID" value="AXQ69707.1"/>
    <property type="molecule type" value="Genomic_DNA"/>
</dbReference>
<reference evidence="1" key="2">
    <citation type="submission" date="2021-07" db="EMBL/GenBank/DDBJ databases">
        <title>Giant CbK-like Caulobacter bacteriophages have genetically divergent genomes.</title>
        <authorList>
            <person name="Wilson K."/>
            <person name="Ely B."/>
        </authorList>
    </citation>
    <scope>NUCLEOTIDE SEQUENCE</scope>
</reference>